<proteinExistence type="predicted"/>
<protein>
    <recommendedName>
        <fullName evidence="4">PH domain-containing protein</fullName>
    </recommendedName>
</protein>
<comment type="caution">
    <text evidence="2">The sequence shown here is derived from an EMBL/GenBank/DDBJ whole genome shotgun (WGS) entry which is preliminary data.</text>
</comment>
<evidence type="ECO:0008006" key="4">
    <source>
        <dbReference type="Google" id="ProtNLM"/>
    </source>
</evidence>
<dbReference type="EMBL" id="BAAANT010000052">
    <property type="protein sequence ID" value="GAA2156595.1"/>
    <property type="molecule type" value="Genomic_DNA"/>
</dbReference>
<dbReference type="Proteomes" id="UP001422759">
    <property type="component" value="Unassembled WGS sequence"/>
</dbReference>
<sequence>MPSVIALLEVREARAREDLESWLEMLREAEVQAEAARQRLEHARIAREEVARMFAEGAVPARESDGASPAPTVVGEPVRMAGAVPAGPVLREGYDARPPAWQPGLGVDALCGAYRQVFETAPAASGPVTVQELTRALGRDAARLNEEEKVRHRAYALQARGWLLGERGLFSPAAGPGAGPELRPVQTLVRQLPRQGDETGPPHHPRPLDRGQRLLIFSWKSL</sequence>
<evidence type="ECO:0000313" key="2">
    <source>
        <dbReference type="EMBL" id="GAA2156595.1"/>
    </source>
</evidence>
<reference evidence="2 3" key="1">
    <citation type="journal article" date="2019" name="Int. J. Syst. Evol. Microbiol.">
        <title>The Global Catalogue of Microorganisms (GCM) 10K type strain sequencing project: providing services to taxonomists for standard genome sequencing and annotation.</title>
        <authorList>
            <consortium name="The Broad Institute Genomics Platform"/>
            <consortium name="The Broad Institute Genome Sequencing Center for Infectious Disease"/>
            <person name="Wu L."/>
            <person name="Ma J."/>
        </authorList>
    </citation>
    <scope>NUCLEOTIDE SEQUENCE [LARGE SCALE GENOMIC DNA]</scope>
    <source>
        <strain evidence="2 3">JCM 14560</strain>
    </source>
</reference>
<evidence type="ECO:0000256" key="1">
    <source>
        <dbReference type="SAM" id="Coils"/>
    </source>
</evidence>
<name>A0ABN3A9V2_9ACTN</name>
<keyword evidence="3" id="KW-1185">Reference proteome</keyword>
<gene>
    <name evidence="2" type="ORF">GCM10009760_57760</name>
</gene>
<feature type="coiled-coil region" evidence="1">
    <location>
        <begin position="12"/>
        <end position="53"/>
    </location>
</feature>
<dbReference type="RefSeq" id="WP_344468953.1">
    <property type="nucleotide sequence ID" value="NZ_BAAANT010000052.1"/>
</dbReference>
<organism evidence="2 3">
    <name type="scientific">Kitasatospora kazusensis</name>
    <dbReference type="NCBI Taxonomy" id="407974"/>
    <lineage>
        <taxon>Bacteria</taxon>
        <taxon>Bacillati</taxon>
        <taxon>Actinomycetota</taxon>
        <taxon>Actinomycetes</taxon>
        <taxon>Kitasatosporales</taxon>
        <taxon>Streptomycetaceae</taxon>
        <taxon>Kitasatospora</taxon>
    </lineage>
</organism>
<accession>A0ABN3A9V2</accession>
<keyword evidence="1" id="KW-0175">Coiled coil</keyword>
<evidence type="ECO:0000313" key="3">
    <source>
        <dbReference type="Proteomes" id="UP001422759"/>
    </source>
</evidence>